<keyword evidence="1" id="KW-1133">Transmembrane helix</keyword>
<dbReference type="KEGG" id="hlm:DV707_11155"/>
<dbReference type="EMBL" id="CP031311">
    <property type="protein sequence ID" value="QCC48175.1"/>
    <property type="molecule type" value="Genomic_DNA"/>
</dbReference>
<reference evidence="2 5" key="2">
    <citation type="journal article" date="2019" name="Nat. Commun.">
        <title>A new type of DNA phosphorothioation-based antiviral system in archaea.</title>
        <authorList>
            <person name="Xiong L."/>
            <person name="Liu S."/>
            <person name="Chen S."/>
            <person name="Xiao Y."/>
            <person name="Zhu B."/>
            <person name="Gao Y."/>
            <person name="Zhang Y."/>
            <person name="Chen B."/>
            <person name="Luo J."/>
            <person name="Deng Z."/>
            <person name="Chen X."/>
            <person name="Wang L."/>
            <person name="Chen S."/>
        </authorList>
    </citation>
    <scope>NUCLEOTIDE SEQUENCE [LARGE SCALE GENOMIC DNA]</scope>
    <source>
        <strain evidence="2 5">CGMCC 1.10331</strain>
    </source>
</reference>
<gene>
    <name evidence="2" type="ORF">DV707_11155</name>
    <name evidence="3" type="ORF">SAMN04488133_1903</name>
</gene>
<accession>A0A1H5ZAS0</accession>
<reference evidence="3 4" key="1">
    <citation type="submission" date="2016-10" db="EMBL/GenBank/DDBJ databases">
        <authorList>
            <person name="de Groot N.N."/>
        </authorList>
    </citation>
    <scope>NUCLEOTIDE SEQUENCE [LARGE SCALE GENOMIC DNA]</scope>
    <source>
        <strain evidence="3 4">CGMCC 1.10331</strain>
    </source>
</reference>
<dbReference type="Pfam" id="PF19119">
    <property type="entry name" value="DUF5803"/>
    <property type="match status" value="1"/>
</dbReference>
<dbReference type="Proteomes" id="UP000236740">
    <property type="component" value="Unassembled WGS sequence"/>
</dbReference>
<dbReference type="PROSITE" id="PS51257">
    <property type="entry name" value="PROKAR_LIPOPROTEIN"/>
    <property type="match status" value="1"/>
</dbReference>
<keyword evidence="1" id="KW-0812">Transmembrane</keyword>
<name>A0A1H5ZAS0_9EURY</name>
<sequence>MNRRLLLATGCLALLAVTSGCLGIGTGPVSADRLDSDPAEPYEWETNRTAHVTIQENTQFRTVMETNSSTIELYRRDGFGGTNPLSVQSVRYRYPNGTVITGSEIQNRSGEVRQTRDETVVALPDGAPPSGGALAFTSGGTPKRFTLPTYVEGTYEVVLPPDRRLDFPIFGQVSPRGYEAAPDENGQVHVVWDEPVTADTISIRFYLQRDLYIFAGIVALVGVVGGGGLFYYRRQIDRLRQQRLEMGIDVEIDDDDEGPPPGMR</sequence>
<dbReference type="RefSeq" id="WP_103991623.1">
    <property type="nucleotide sequence ID" value="NZ_CP031311.1"/>
</dbReference>
<proteinExistence type="predicted"/>
<evidence type="ECO:0000256" key="1">
    <source>
        <dbReference type="SAM" id="Phobius"/>
    </source>
</evidence>
<organism evidence="3 4">
    <name type="scientific">Halobellus limi</name>
    <dbReference type="NCBI Taxonomy" id="699433"/>
    <lineage>
        <taxon>Archaea</taxon>
        <taxon>Methanobacteriati</taxon>
        <taxon>Methanobacteriota</taxon>
        <taxon>Stenosarchaea group</taxon>
        <taxon>Halobacteria</taxon>
        <taxon>Halobacteriales</taxon>
        <taxon>Haloferacaceae</taxon>
        <taxon>Halobellus</taxon>
    </lineage>
</organism>
<keyword evidence="4" id="KW-1185">Reference proteome</keyword>
<evidence type="ECO:0000313" key="3">
    <source>
        <dbReference type="EMBL" id="SEG32845.1"/>
    </source>
</evidence>
<dbReference type="OrthoDB" id="312630at2157"/>
<dbReference type="Proteomes" id="UP000296733">
    <property type="component" value="Chromosome"/>
</dbReference>
<protein>
    <submittedName>
        <fullName evidence="3">Uncharacterized protein</fullName>
    </submittedName>
</protein>
<dbReference type="EMBL" id="FNVN01000002">
    <property type="protein sequence ID" value="SEG32845.1"/>
    <property type="molecule type" value="Genomic_DNA"/>
</dbReference>
<evidence type="ECO:0000313" key="4">
    <source>
        <dbReference type="Proteomes" id="UP000236740"/>
    </source>
</evidence>
<feature type="transmembrane region" description="Helical" evidence="1">
    <location>
        <begin position="211"/>
        <end position="232"/>
    </location>
</feature>
<keyword evidence="1" id="KW-0472">Membrane</keyword>
<evidence type="ECO:0000313" key="5">
    <source>
        <dbReference type="Proteomes" id="UP000296733"/>
    </source>
</evidence>
<dbReference type="AlphaFoldDB" id="A0A1H5ZAS0"/>
<evidence type="ECO:0000313" key="2">
    <source>
        <dbReference type="EMBL" id="QCC48175.1"/>
    </source>
</evidence>
<dbReference type="GeneID" id="39858659"/>
<dbReference type="InterPro" id="IPR043826">
    <property type="entry name" value="DUF5803"/>
</dbReference>